<evidence type="ECO:0000313" key="4">
    <source>
        <dbReference type="Proteomes" id="UP000824890"/>
    </source>
</evidence>
<feature type="transmembrane region" description="Helical" evidence="2">
    <location>
        <begin position="20"/>
        <end position="38"/>
    </location>
</feature>
<feature type="non-terminal residue" evidence="3">
    <location>
        <position position="1"/>
    </location>
</feature>
<organism evidence="3 4">
    <name type="scientific">Brassica napus</name>
    <name type="common">Rape</name>
    <dbReference type="NCBI Taxonomy" id="3708"/>
    <lineage>
        <taxon>Eukaryota</taxon>
        <taxon>Viridiplantae</taxon>
        <taxon>Streptophyta</taxon>
        <taxon>Embryophyta</taxon>
        <taxon>Tracheophyta</taxon>
        <taxon>Spermatophyta</taxon>
        <taxon>Magnoliopsida</taxon>
        <taxon>eudicotyledons</taxon>
        <taxon>Gunneridae</taxon>
        <taxon>Pentapetalae</taxon>
        <taxon>rosids</taxon>
        <taxon>malvids</taxon>
        <taxon>Brassicales</taxon>
        <taxon>Brassicaceae</taxon>
        <taxon>Brassiceae</taxon>
        <taxon>Brassica</taxon>
    </lineage>
</organism>
<evidence type="ECO:0000256" key="1">
    <source>
        <dbReference type="SAM" id="MobiDB-lite"/>
    </source>
</evidence>
<keyword evidence="2" id="KW-1133">Transmembrane helix</keyword>
<gene>
    <name evidence="3" type="ORF">HID58_028222</name>
</gene>
<keyword evidence="4" id="KW-1185">Reference proteome</keyword>
<reference evidence="3 4" key="1">
    <citation type="submission" date="2021-05" db="EMBL/GenBank/DDBJ databases">
        <title>Genome Assembly of Synthetic Allotetraploid Brassica napus Reveals Homoeologous Exchanges between Subgenomes.</title>
        <authorList>
            <person name="Davis J.T."/>
        </authorList>
    </citation>
    <scope>NUCLEOTIDE SEQUENCE [LARGE SCALE GENOMIC DNA]</scope>
    <source>
        <strain evidence="4">cv. Da-Ae</strain>
        <tissue evidence="3">Seedling</tissue>
    </source>
</reference>
<dbReference type="Proteomes" id="UP000824890">
    <property type="component" value="Unassembled WGS sequence"/>
</dbReference>
<dbReference type="EMBL" id="JAGKQM010000008">
    <property type="protein sequence ID" value="KAH0913776.1"/>
    <property type="molecule type" value="Genomic_DNA"/>
</dbReference>
<keyword evidence="2" id="KW-0812">Transmembrane</keyword>
<keyword evidence="2" id="KW-0472">Membrane</keyword>
<sequence>LLVNIDFVHKFCWEQYPWPLAVQSIIPSCSLYFCLIVTPKERTRVRPSLPGTKFKTHPRSMFSGAGDACSRRCWASSLLLFTVPILCFMVHCSVYLLPVRFRWNLKGRRSRLTLRRRRLFVLRSKSTSSTSPSPGRLESNKPPCGAPPHITGTRSKHITSSDPNLFDNASVSLSFKVILLRHSSFGDHSFGADERTASWSVLTRLGELMLPYAWACPMCANDQVSPRSYLPEPNYLEENVTQFLMEDGDWFSFSEISSGISPCYILTYLFFGKNLPVGSPDTTLFRLSSSSEATFLPPYPLPVARGVFAGLFPNACFSSFIVLSSCGAVSTGPEDASKITSVIFVDGVWTSTSHYVTILKLFDFVVKAPPTHSSILSNSLSSPCEDLSYLAYLSVFGYAYCLRGWIIPSCYCIEEV</sequence>
<feature type="region of interest" description="Disordered" evidence="1">
    <location>
        <begin position="125"/>
        <end position="153"/>
    </location>
</feature>
<protein>
    <submittedName>
        <fullName evidence="3">Uncharacterized protein</fullName>
    </submittedName>
</protein>
<evidence type="ECO:0000313" key="3">
    <source>
        <dbReference type="EMBL" id="KAH0913776.1"/>
    </source>
</evidence>
<feature type="compositionally biased region" description="Low complexity" evidence="1">
    <location>
        <begin position="125"/>
        <end position="134"/>
    </location>
</feature>
<name>A0ABQ8CBR8_BRANA</name>
<evidence type="ECO:0000256" key="2">
    <source>
        <dbReference type="SAM" id="Phobius"/>
    </source>
</evidence>
<proteinExistence type="predicted"/>
<accession>A0ABQ8CBR8</accession>
<comment type="caution">
    <text evidence="3">The sequence shown here is derived from an EMBL/GenBank/DDBJ whole genome shotgun (WGS) entry which is preliminary data.</text>
</comment>
<feature type="transmembrane region" description="Helical" evidence="2">
    <location>
        <begin position="78"/>
        <end position="97"/>
    </location>
</feature>